<dbReference type="InterPro" id="IPR005302">
    <property type="entry name" value="MoCF_Sase_C"/>
</dbReference>
<dbReference type="Gene3D" id="2.40.33.20">
    <property type="entry name" value="PK beta-barrel domain-like"/>
    <property type="match status" value="1"/>
</dbReference>
<evidence type="ECO:0000313" key="3">
    <source>
        <dbReference type="EMBL" id="PNY82516.1"/>
    </source>
</evidence>
<dbReference type="OrthoDB" id="9786134at2"/>
<sequence length="238" mass="25528">MTSSDTGTSPQASQPAGGKRARVESVNVAQPSSLQVGARTITTGIRKRAVSGRVAVTAAGLAGDHVLNRRHHGGPDQAVYVYTRPDLDFWAEALGEAPEPGLFGENLLLSRWASAELRVGDRLDFHPPSGEAGPLLEVTAPRIPCATLAANLHEPAFVKRFARARRPGAYMRVLRSGEVGVGDPVTLLPGDVEAPTLGELFDLHYVRTPDLERVRELLAFPLAIRVRRDLEAHLADGA</sequence>
<dbReference type="SUPFAM" id="SSF50800">
    <property type="entry name" value="PK beta-barrel domain-like"/>
    <property type="match status" value="1"/>
</dbReference>
<dbReference type="Pfam" id="PF03473">
    <property type="entry name" value="MOSC"/>
    <property type="match status" value="1"/>
</dbReference>
<dbReference type="EMBL" id="PPPD01000001">
    <property type="protein sequence ID" value="PNY82516.1"/>
    <property type="molecule type" value="Genomic_DNA"/>
</dbReference>
<evidence type="ECO:0000259" key="2">
    <source>
        <dbReference type="PROSITE" id="PS51340"/>
    </source>
</evidence>
<dbReference type="PROSITE" id="PS51340">
    <property type="entry name" value="MOSC"/>
    <property type="match status" value="1"/>
</dbReference>
<evidence type="ECO:0000256" key="1">
    <source>
        <dbReference type="SAM" id="MobiDB-lite"/>
    </source>
</evidence>
<dbReference type="Proteomes" id="UP000236379">
    <property type="component" value="Unassembled WGS sequence"/>
</dbReference>
<dbReference type="RefSeq" id="WP_103312948.1">
    <property type="nucleotide sequence ID" value="NZ_PPPD01000001.1"/>
</dbReference>
<evidence type="ECO:0000313" key="4">
    <source>
        <dbReference type="Proteomes" id="UP000236379"/>
    </source>
</evidence>
<dbReference type="PANTHER" id="PTHR30212:SF2">
    <property type="entry name" value="PROTEIN YIIM"/>
    <property type="match status" value="1"/>
</dbReference>
<dbReference type="AlphaFoldDB" id="A0A2K3V156"/>
<dbReference type="GO" id="GO:0003824">
    <property type="term" value="F:catalytic activity"/>
    <property type="evidence" value="ECO:0007669"/>
    <property type="project" value="InterPro"/>
</dbReference>
<dbReference type="PANTHER" id="PTHR30212">
    <property type="entry name" value="PROTEIN YIIM"/>
    <property type="match status" value="1"/>
</dbReference>
<dbReference type="GO" id="GO:0030170">
    <property type="term" value="F:pyridoxal phosphate binding"/>
    <property type="evidence" value="ECO:0007669"/>
    <property type="project" value="InterPro"/>
</dbReference>
<gene>
    <name evidence="3" type="ORF">CVO96_15210</name>
</gene>
<protein>
    <submittedName>
        <fullName evidence="3">MOSC domain-containing protein</fullName>
    </submittedName>
</protein>
<feature type="compositionally biased region" description="Polar residues" evidence="1">
    <location>
        <begin position="1"/>
        <end position="14"/>
    </location>
</feature>
<comment type="caution">
    <text evidence="3">The sequence shown here is derived from an EMBL/GenBank/DDBJ whole genome shotgun (WGS) entry which is preliminary data.</text>
</comment>
<proteinExistence type="predicted"/>
<feature type="domain" description="MOSC" evidence="2">
    <location>
        <begin position="48"/>
        <end position="188"/>
    </location>
</feature>
<dbReference type="InterPro" id="IPR011037">
    <property type="entry name" value="Pyrv_Knase-like_insert_dom_sf"/>
</dbReference>
<dbReference type="InterPro" id="IPR052353">
    <property type="entry name" value="Benzoxazolinone_Detox_Enz"/>
</dbReference>
<keyword evidence="4" id="KW-1185">Reference proteome</keyword>
<accession>A0A2K3V156</accession>
<dbReference type="GO" id="GO:0030151">
    <property type="term" value="F:molybdenum ion binding"/>
    <property type="evidence" value="ECO:0007669"/>
    <property type="project" value="InterPro"/>
</dbReference>
<reference evidence="3 4" key="1">
    <citation type="submission" date="2018-01" db="EMBL/GenBank/DDBJ databases">
        <title>Deinococcus koreensis sp. nov., a radiation-resistant bacterium isolated from river water.</title>
        <authorList>
            <person name="Choi A."/>
        </authorList>
    </citation>
    <scope>NUCLEOTIDE SEQUENCE [LARGE SCALE GENOMIC DNA]</scope>
    <source>
        <strain evidence="3 4">SJW1-2</strain>
    </source>
</reference>
<name>A0A2K3V156_9DEIO</name>
<organism evidence="3 4">
    <name type="scientific">Deinococcus koreensis</name>
    <dbReference type="NCBI Taxonomy" id="2054903"/>
    <lineage>
        <taxon>Bacteria</taxon>
        <taxon>Thermotogati</taxon>
        <taxon>Deinococcota</taxon>
        <taxon>Deinococci</taxon>
        <taxon>Deinococcales</taxon>
        <taxon>Deinococcaceae</taxon>
        <taxon>Deinococcus</taxon>
    </lineage>
</organism>
<feature type="region of interest" description="Disordered" evidence="1">
    <location>
        <begin position="1"/>
        <end position="27"/>
    </location>
</feature>